<evidence type="ECO:0000313" key="2">
    <source>
        <dbReference type="Proteomes" id="UP000219612"/>
    </source>
</evidence>
<organism evidence="1 2">
    <name type="scientific">Paractinoplanes atraurantiacus</name>
    <dbReference type="NCBI Taxonomy" id="1036182"/>
    <lineage>
        <taxon>Bacteria</taxon>
        <taxon>Bacillati</taxon>
        <taxon>Actinomycetota</taxon>
        <taxon>Actinomycetes</taxon>
        <taxon>Micromonosporales</taxon>
        <taxon>Micromonosporaceae</taxon>
        <taxon>Paractinoplanes</taxon>
    </lineage>
</organism>
<reference evidence="2" key="1">
    <citation type="submission" date="2017-09" db="EMBL/GenBank/DDBJ databases">
        <authorList>
            <person name="Varghese N."/>
            <person name="Submissions S."/>
        </authorList>
    </citation>
    <scope>NUCLEOTIDE SEQUENCE [LARGE SCALE GENOMIC DNA]</scope>
    <source>
        <strain evidence="2">CGMCC 4.6857</strain>
    </source>
</reference>
<sequence>MKAVRISADDKTRTTSAELMRKAAELQMPHLRNRSIVQGVGV</sequence>
<gene>
    <name evidence="1" type="ORF">SAMN05421748_103318</name>
</gene>
<protein>
    <submittedName>
        <fullName evidence="1">Uncharacterized protein</fullName>
    </submittedName>
</protein>
<evidence type="ECO:0000313" key="1">
    <source>
        <dbReference type="EMBL" id="SNY29875.1"/>
    </source>
</evidence>
<name>A0A285H2B9_9ACTN</name>
<proteinExistence type="predicted"/>
<dbReference type="EMBL" id="OBDY01000003">
    <property type="protein sequence ID" value="SNY29875.1"/>
    <property type="molecule type" value="Genomic_DNA"/>
</dbReference>
<dbReference type="AlphaFoldDB" id="A0A285H2B9"/>
<keyword evidence="2" id="KW-1185">Reference proteome</keyword>
<accession>A0A285H2B9</accession>
<dbReference type="Proteomes" id="UP000219612">
    <property type="component" value="Unassembled WGS sequence"/>
</dbReference>